<gene>
    <name evidence="2" type="ORF">GIY30_09335</name>
</gene>
<proteinExistence type="predicted"/>
<feature type="compositionally biased region" description="Basic and acidic residues" evidence="1">
    <location>
        <begin position="68"/>
        <end position="78"/>
    </location>
</feature>
<dbReference type="RefSeq" id="WP_160901732.1">
    <property type="nucleotide sequence ID" value="NZ_CP102850.1"/>
</dbReference>
<evidence type="ECO:0000313" key="3">
    <source>
        <dbReference type="Proteomes" id="UP000475545"/>
    </source>
</evidence>
<feature type="compositionally biased region" description="Low complexity" evidence="1">
    <location>
        <begin position="113"/>
        <end position="123"/>
    </location>
</feature>
<protein>
    <submittedName>
        <fullName evidence="2">Uncharacterized protein</fullName>
    </submittedName>
</protein>
<reference evidence="2 3" key="1">
    <citation type="submission" date="2019-11" db="EMBL/GenBank/DDBJ databases">
        <title>Gordonia sp. nov., a novel actinobacterium isolated from mangrove soil in Hainan.</title>
        <authorList>
            <person name="Huang X."/>
            <person name="Xie Y."/>
            <person name="Chu X."/>
            <person name="Xiao K."/>
        </authorList>
    </citation>
    <scope>NUCLEOTIDE SEQUENCE [LARGE SCALE GENOMIC DNA]</scope>
    <source>
        <strain evidence="2 3">HNM0687</strain>
    </source>
</reference>
<feature type="compositionally biased region" description="Acidic residues" evidence="1">
    <location>
        <begin position="102"/>
        <end position="112"/>
    </location>
</feature>
<dbReference type="Proteomes" id="UP000475545">
    <property type="component" value="Unassembled WGS sequence"/>
</dbReference>
<feature type="compositionally biased region" description="Basic and acidic residues" evidence="1">
    <location>
        <begin position="124"/>
        <end position="133"/>
    </location>
</feature>
<feature type="region of interest" description="Disordered" evidence="1">
    <location>
        <begin position="1"/>
        <end position="133"/>
    </location>
</feature>
<accession>A0A6L7GPK7</accession>
<evidence type="ECO:0000256" key="1">
    <source>
        <dbReference type="SAM" id="MobiDB-lite"/>
    </source>
</evidence>
<dbReference type="AlphaFoldDB" id="A0A6L7GPK7"/>
<name>A0A6L7GPK7_9ACTN</name>
<dbReference type="EMBL" id="WMBR01000002">
    <property type="protein sequence ID" value="MXP21552.1"/>
    <property type="molecule type" value="Genomic_DNA"/>
</dbReference>
<comment type="caution">
    <text evidence="2">The sequence shown here is derived from an EMBL/GenBank/DDBJ whole genome shotgun (WGS) entry which is preliminary data.</text>
</comment>
<organism evidence="2 3">
    <name type="scientific">Gordonia mangrovi</name>
    <dbReference type="NCBI Taxonomy" id="2665643"/>
    <lineage>
        <taxon>Bacteria</taxon>
        <taxon>Bacillati</taxon>
        <taxon>Actinomycetota</taxon>
        <taxon>Actinomycetes</taxon>
        <taxon>Mycobacteriales</taxon>
        <taxon>Gordoniaceae</taxon>
        <taxon>Gordonia</taxon>
    </lineage>
</organism>
<evidence type="ECO:0000313" key="2">
    <source>
        <dbReference type="EMBL" id="MXP21552.1"/>
    </source>
</evidence>
<sequence length="133" mass="13751">MQEEPSILASLGIDPAGAPPPPDAVWDAAMRAAFDPSSTADPDTVPDMDDTPPSPEEADDEQLVVDPAVDHAPDDHDVAPAPDVTGPDEIALDDADLHESDLDAAETDEDLSAGDAGPDPADAVDPHDGHYEL</sequence>
<keyword evidence="3" id="KW-1185">Reference proteome</keyword>
<feature type="compositionally biased region" description="Acidic residues" evidence="1">
    <location>
        <begin position="44"/>
        <end position="63"/>
    </location>
</feature>